<evidence type="ECO:0000313" key="1">
    <source>
        <dbReference type="EMBL" id="SUQ64190.1"/>
    </source>
</evidence>
<reference evidence="2" key="1">
    <citation type="submission" date="2018-07" db="EMBL/GenBank/DDBJ databases">
        <authorList>
            <person name="Blom J."/>
        </authorList>
    </citation>
    <scope>NUCLEOTIDE SEQUENCE [LARGE SCALE GENOMIC DNA]</scope>
    <source>
        <strain evidence="2">CCOS 864</strain>
    </source>
</reference>
<sequence>MAFRTLDLHRVENCGKLLLEHVCDGFRVEVDDEEFHFGHAAVFYRGFFRPSNDPVRSRLLAQFIGELETGLQMLPLSCLVMNRPEAGIGNASKARHVAELAACGFRLPSTLVSNQADAVKLHVAPNAGWVNKGCSGIRTIAVAVGGPEVARLDLLDRCPTLFQQHVRGYDVRAHMVGASCVGLKIESDRVDYRYAKRQGGNIQVQPIEVPVAEQFRAIEYMHRVGLEFAGFDFKVDASGSWWLLEANPMPGFEFFDQFANDRIGLEVLQSLQANAPLPRRPVLDKPGELFIDASRVPPVDRAD</sequence>
<evidence type="ECO:0000313" key="2">
    <source>
        <dbReference type="Proteomes" id="UP000255177"/>
    </source>
</evidence>
<dbReference type="RefSeq" id="WP_148708563.1">
    <property type="nucleotide sequence ID" value="NZ_CBCSFG010000034.1"/>
</dbReference>
<gene>
    <name evidence="1" type="ORF">CCOS864_03645</name>
</gene>
<dbReference type="GO" id="GO:0018169">
    <property type="term" value="F:ribosomal S6-glutamic acid ligase activity"/>
    <property type="evidence" value="ECO:0007669"/>
    <property type="project" value="TreeGrafter"/>
</dbReference>
<dbReference type="Proteomes" id="UP000255177">
    <property type="component" value="Unassembled WGS sequence"/>
</dbReference>
<dbReference type="GO" id="GO:0009432">
    <property type="term" value="P:SOS response"/>
    <property type="evidence" value="ECO:0007669"/>
    <property type="project" value="TreeGrafter"/>
</dbReference>
<dbReference type="AlphaFoldDB" id="A0A380T3L2"/>
<protein>
    <submittedName>
        <fullName evidence="1">Uncharacterized protein</fullName>
    </submittedName>
</protein>
<dbReference type="GO" id="GO:0005737">
    <property type="term" value="C:cytoplasm"/>
    <property type="evidence" value="ECO:0007669"/>
    <property type="project" value="TreeGrafter"/>
</dbReference>
<dbReference type="PANTHER" id="PTHR21621:SF0">
    <property type="entry name" value="BETA-CITRYLGLUTAMATE SYNTHASE B-RELATED"/>
    <property type="match status" value="1"/>
</dbReference>
<name>A0A380T3L2_9PSED</name>
<proteinExistence type="predicted"/>
<dbReference type="Gene3D" id="3.30.470.20">
    <property type="entry name" value="ATP-grasp fold, B domain"/>
    <property type="match status" value="1"/>
</dbReference>
<organism evidence="1 2">
    <name type="scientific">Pseudomonas wadenswilerensis</name>
    <dbReference type="NCBI Taxonomy" id="1785161"/>
    <lineage>
        <taxon>Bacteria</taxon>
        <taxon>Pseudomonadati</taxon>
        <taxon>Pseudomonadota</taxon>
        <taxon>Gammaproteobacteria</taxon>
        <taxon>Pseudomonadales</taxon>
        <taxon>Pseudomonadaceae</taxon>
        <taxon>Pseudomonas</taxon>
    </lineage>
</organism>
<accession>A0A380T3L2</accession>
<dbReference type="PANTHER" id="PTHR21621">
    <property type="entry name" value="RIBOSOMAL PROTEIN S6 MODIFICATION PROTEIN"/>
    <property type="match status" value="1"/>
</dbReference>
<keyword evidence="2" id="KW-1185">Reference proteome</keyword>
<dbReference type="SUPFAM" id="SSF56059">
    <property type="entry name" value="Glutathione synthetase ATP-binding domain-like"/>
    <property type="match status" value="1"/>
</dbReference>
<dbReference type="EMBL" id="UIDD01000009">
    <property type="protein sequence ID" value="SUQ64190.1"/>
    <property type="molecule type" value="Genomic_DNA"/>
</dbReference>